<evidence type="ECO:0000313" key="3">
    <source>
        <dbReference type="Proteomes" id="UP001499938"/>
    </source>
</evidence>
<accession>A0ABP4Y555</accession>
<proteinExistence type="predicted"/>
<evidence type="ECO:0000256" key="1">
    <source>
        <dbReference type="SAM" id="MobiDB-lite"/>
    </source>
</evidence>
<feature type="region of interest" description="Disordered" evidence="1">
    <location>
        <begin position="54"/>
        <end position="90"/>
    </location>
</feature>
<evidence type="ECO:0000313" key="2">
    <source>
        <dbReference type="EMBL" id="GAA1799012.1"/>
    </source>
</evidence>
<name>A0ABP4Y555_9MICO</name>
<protein>
    <submittedName>
        <fullName evidence="2">Uncharacterized protein</fullName>
    </submittedName>
</protein>
<gene>
    <name evidence="2" type="ORF">GCM10009811_23780</name>
</gene>
<comment type="caution">
    <text evidence="2">The sequence shown here is derived from an EMBL/GenBank/DDBJ whole genome shotgun (WGS) entry which is preliminary data.</text>
</comment>
<sequence length="90" mass="9789">MTSNSTFFESPQAAAVYKHRLLRTYVPAWAGKVGSRAPGKRVFIYDAYSGPGRYDNQAPGSPELDGQRHVPRAPRLEGLLGQAGRSKLAS</sequence>
<reference evidence="3" key="1">
    <citation type="journal article" date="2019" name="Int. J. Syst. Evol. Microbiol.">
        <title>The Global Catalogue of Microorganisms (GCM) 10K type strain sequencing project: providing services to taxonomists for standard genome sequencing and annotation.</title>
        <authorList>
            <consortium name="The Broad Institute Genomics Platform"/>
            <consortium name="The Broad Institute Genome Sequencing Center for Infectious Disease"/>
            <person name="Wu L."/>
            <person name="Ma J."/>
        </authorList>
    </citation>
    <scope>NUCLEOTIDE SEQUENCE [LARGE SCALE GENOMIC DNA]</scope>
    <source>
        <strain evidence="3">JCM 15592</strain>
    </source>
</reference>
<keyword evidence="3" id="KW-1185">Reference proteome</keyword>
<dbReference type="EMBL" id="BAAAPO010000037">
    <property type="protein sequence ID" value="GAA1799012.1"/>
    <property type="molecule type" value="Genomic_DNA"/>
</dbReference>
<dbReference type="Proteomes" id="UP001499938">
    <property type="component" value="Unassembled WGS sequence"/>
</dbReference>
<organism evidence="2 3">
    <name type="scientific">Nostocoides veronense</name>
    <dbReference type="NCBI Taxonomy" id="330836"/>
    <lineage>
        <taxon>Bacteria</taxon>
        <taxon>Bacillati</taxon>
        <taxon>Actinomycetota</taxon>
        <taxon>Actinomycetes</taxon>
        <taxon>Micrococcales</taxon>
        <taxon>Intrasporangiaceae</taxon>
        <taxon>Nostocoides</taxon>
    </lineage>
</organism>